<dbReference type="GO" id="GO:0046872">
    <property type="term" value="F:metal ion binding"/>
    <property type="evidence" value="ECO:0007669"/>
    <property type="project" value="UniProtKB-KW"/>
</dbReference>
<dbReference type="GO" id="GO:0062054">
    <property type="term" value="F:fluoride channel activity"/>
    <property type="evidence" value="ECO:0007669"/>
    <property type="project" value="UniProtKB-UniRule"/>
</dbReference>
<feature type="transmembrane region" description="Helical" evidence="10">
    <location>
        <begin position="27"/>
        <end position="45"/>
    </location>
</feature>
<comment type="function">
    <text evidence="9 10">Fluoride-specific ion channel. Important for reducing fluoride concentration in the cell, thus reducing its toxicity.</text>
</comment>
<evidence type="ECO:0000256" key="10">
    <source>
        <dbReference type="HAMAP-Rule" id="MF_00454"/>
    </source>
</evidence>
<dbReference type="OrthoDB" id="9815830at2"/>
<keyword evidence="10" id="KW-0479">Metal-binding</keyword>
<keyword evidence="6 10" id="KW-0407">Ion channel</keyword>
<gene>
    <name evidence="10 11" type="primary">crcB</name>
    <name evidence="10" type="synonym">fluC</name>
    <name evidence="11" type="ORF">CWR48_10110</name>
</gene>
<proteinExistence type="inferred from homology"/>
<keyword evidence="10" id="KW-0915">Sodium</keyword>
<sequence>MNILLVAVGGFFGSITRYYISLKTEKRLIGTWTANITGSILLGALMHFRLNEMLHEWIWLLIGVGFCGAYTTFSTFGNETINLILAKNYRTAFSYVISTLMTALLIVYLIMIIL</sequence>
<feature type="binding site" evidence="10">
    <location>
        <position position="71"/>
    </location>
    <ligand>
        <name>Na(+)</name>
        <dbReference type="ChEBI" id="CHEBI:29101"/>
        <note>structural</note>
    </ligand>
</feature>
<organism evidence="11 12">
    <name type="scientific">Oceanobacillus arenosus</name>
    <dbReference type="NCBI Taxonomy" id="1229153"/>
    <lineage>
        <taxon>Bacteria</taxon>
        <taxon>Bacillati</taxon>
        <taxon>Bacillota</taxon>
        <taxon>Bacilli</taxon>
        <taxon>Bacillales</taxon>
        <taxon>Bacillaceae</taxon>
        <taxon>Oceanobacillus</taxon>
    </lineage>
</organism>
<evidence type="ECO:0000256" key="6">
    <source>
        <dbReference type="ARBA" id="ARBA00023303"/>
    </source>
</evidence>
<keyword evidence="4 10" id="KW-1133">Transmembrane helix</keyword>
<dbReference type="RefSeq" id="WP_115773130.1">
    <property type="nucleotide sequence ID" value="NZ_PIOC01000016.1"/>
</dbReference>
<dbReference type="EMBL" id="PIOC01000016">
    <property type="protein sequence ID" value="RDW18670.1"/>
    <property type="molecule type" value="Genomic_DNA"/>
</dbReference>
<feature type="transmembrane region" description="Helical" evidence="10">
    <location>
        <begin position="93"/>
        <end position="113"/>
    </location>
</feature>
<dbReference type="GO" id="GO:0140114">
    <property type="term" value="P:cellular detoxification of fluoride"/>
    <property type="evidence" value="ECO:0007669"/>
    <property type="project" value="UniProtKB-UniRule"/>
</dbReference>
<protein>
    <recommendedName>
        <fullName evidence="10">Fluoride-specific ion channel FluC</fullName>
    </recommendedName>
</protein>
<dbReference type="HAMAP" id="MF_00454">
    <property type="entry name" value="FluC"/>
    <property type="match status" value="1"/>
</dbReference>
<comment type="subcellular location">
    <subcellularLocation>
        <location evidence="1 10">Cell membrane</location>
        <topology evidence="1 10">Multi-pass membrane protein</topology>
    </subcellularLocation>
</comment>
<comment type="catalytic activity">
    <reaction evidence="8">
        <text>fluoride(in) = fluoride(out)</text>
        <dbReference type="Rhea" id="RHEA:76159"/>
        <dbReference type="ChEBI" id="CHEBI:17051"/>
    </reaction>
    <physiologicalReaction direction="left-to-right" evidence="8">
        <dbReference type="Rhea" id="RHEA:76160"/>
    </physiologicalReaction>
</comment>
<feature type="transmembrane region" description="Helical" evidence="10">
    <location>
        <begin position="57"/>
        <end position="73"/>
    </location>
</feature>
<dbReference type="InterPro" id="IPR003691">
    <property type="entry name" value="FluC"/>
</dbReference>
<evidence type="ECO:0000256" key="1">
    <source>
        <dbReference type="ARBA" id="ARBA00004651"/>
    </source>
</evidence>
<dbReference type="Pfam" id="PF02537">
    <property type="entry name" value="CRCB"/>
    <property type="match status" value="1"/>
</dbReference>
<dbReference type="AlphaFoldDB" id="A0A3D8PRB6"/>
<name>A0A3D8PRB6_9BACI</name>
<comment type="similarity">
    <text evidence="7 10">Belongs to the fluoride channel Fluc/FEX (TC 1.A.43) family.</text>
</comment>
<dbReference type="Proteomes" id="UP000257143">
    <property type="component" value="Unassembled WGS sequence"/>
</dbReference>
<evidence type="ECO:0000256" key="8">
    <source>
        <dbReference type="ARBA" id="ARBA00035585"/>
    </source>
</evidence>
<dbReference type="PANTHER" id="PTHR28259">
    <property type="entry name" value="FLUORIDE EXPORT PROTEIN 1-RELATED"/>
    <property type="match status" value="1"/>
</dbReference>
<evidence type="ECO:0000256" key="3">
    <source>
        <dbReference type="ARBA" id="ARBA00022692"/>
    </source>
</evidence>
<evidence type="ECO:0000313" key="11">
    <source>
        <dbReference type="EMBL" id="RDW18670.1"/>
    </source>
</evidence>
<keyword evidence="12" id="KW-1185">Reference proteome</keyword>
<keyword evidence="5 10" id="KW-0472">Membrane</keyword>
<keyword evidence="3 10" id="KW-0812">Transmembrane</keyword>
<keyword evidence="10" id="KW-0406">Ion transport</keyword>
<evidence type="ECO:0000256" key="9">
    <source>
        <dbReference type="ARBA" id="ARBA00049940"/>
    </source>
</evidence>
<accession>A0A3D8PRB6</accession>
<evidence type="ECO:0000256" key="7">
    <source>
        <dbReference type="ARBA" id="ARBA00035120"/>
    </source>
</evidence>
<keyword evidence="10" id="KW-0813">Transport</keyword>
<keyword evidence="2 10" id="KW-1003">Cell membrane</keyword>
<feature type="binding site" evidence="10">
    <location>
        <position position="68"/>
    </location>
    <ligand>
        <name>Na(+)</name>
        <dbReference type="ChEBI" id="CHEBI:29101"/>
        <note>structural</note>
    </ligand>
</feature>
<comment type="activity regulation">
    <text evidence="10">Na(+) is not transported, but it plays an essential structural role and its presence is essential for fluoride channel function.</text>
</comment>
<reference evidence="12" key="1">
    <citation type="submission" date="2017-11" db="EMBL/GenBank/DDBJ databases">
        <authorList>
            <person name="Zhu W."/>
        </authorList>
    </citation>
    <scope>NUCLEOTIDE SEQUENCE [LARGE SCALE GENOMIC DNA]</scope>
    <source>
        <strain evidence="12">CAU 1183</strain>
    </source>
</reference>
<evidence type="ECO:0000313" key="12">
    <source>
        <dbReference type="Proteomes" id="UP000257143"/>
    </source>
</evidence>
<evidence type="ECO:0000256" key="2">
    <source>
        <dbReference type="ARBA" id="ARBA00022475"/>
    </source>
</evidence>
<dbReference type="NCBIfam" id="TIGR00494">
    <property type="entry name" value="crcB"/>
    <property type="match status" value="1"/>
</dbReference>
<evidence type="ECO:0000256" key="5">
    <source>
        <dbReference type="ARBA" id="ARBA00023136"/>
    </source>
</evidence>
<dbReference type="GO" id="GO:0005886">
    <property type="term" value="C:plasma membrane"/>
    <property type="evidence" value="ECO:0007669"/>
    <property type="project" value="UniProtKB-SubCell"/>
</dbReference>
<dbReference type="PANTHER" id="PTHR28259:SF1">
    <property type="entry name" value="FLUORIDE EXPORT PROTEIN 1-RELATED"/>
    <property type="match status" value="1"/>
</dbReference>
<comment type="caution">
    <text evidence="11">The sequence shown here is derived from an EMBL/GenBank/DDBJ whole genome shotgun (WGS) entry which is preliminary data.</text>
</comment>
<evidence type="ECO:0000256" key="4">
    <source>
        <dbReference type="ARBA" id="ARBA00022989"/>
    </source>
</evidence>